<dbReference type="InterPro" id="IPR052926">
    <property type="entry name" value="Metallo-beta-lactamase_dom"/>
</dbReference>
<dbReference type="AlphaFoldDB" id="A0A6P1MBD7"/>
<dbReference type="GO" id="GO:0016787">
    <property type="term" value="F:hydrolase activity"/>
    <property type="evidence" value="ECO:0007669"/>
    <property type="project" value="UniProtKB-KW"/>
</dbReference>
<dbReference type="GO" id="GO:0016740">
    <property type="term" value="F:transferase activity"/>
    <property type="evidence" value="ECO:0007669"/>
    <property type="project" value="TreeGrafter"/>
</dbReference>
<protein>
    <submittedName>
        <fullName evidence="2">MBL fold metallo-hydrolase</fullName>
    </submittedName>
</protein>
<dbReference type="SUPFAM" id="SSF56281">
    <property type="entry name" value="Metallo-hydrolase/oxidoreductase"/>
    <property type="match status" value="1"/>
</dbReference>
<dbReference type="Proteomes" id="UP000463883">
    <property type="component" value="Chromosome"/>
</dbReference>
<dbReference type="InterPro" id="IPR001279">
    <property type="entry name" value="Metallo-B-lactamas"/>
</dbReference>
<dbReference type="KEGG" id="amic:Ami3637_01455"/>
<dbReference type="EMBL" id="CP047591">
    <property type="protein sequence ID" value="QHI71237.1"/>
    <property type="molecule type" value="Genomic_DNA"/>
</dbReference>
<evidence type="ECO:0000313" key="3">
    <source>
        <dbReference type="Proteomes" id="UP000463883"/>
    </source>
</evidence>
<evidence type="ECO:0000259" key="1">
    <source>
        <dbReference type="Pfam" id="PF00753"/>
    </source>
</evidence>
<proteinExistence type="predicted"/>
<evidence type="ECO:0000313" key="2">
    <source>
        <dbReference type="EMBL" id="QHI71237.1"/>
    </source>
</evidence>
<dbReference type="PANTHER" id="PTHR13754">
    <property type="entry name" value="METALLO-BETA-LACTAMASE SUPERFAMILY PROTEIN"/>
    <property type="match status" value="1"/>
</dbReference>
<dbReference type="InterPro" id="IPR036866">
    <property type="entry name" value="RibonucZ/Hydroxyglut_hydro"/>
</dbReference>
<dbReference type="RefSeq" id="WP_162361013.1">
    <property type="nucleotide sequence ID" value="NZ_CP047591.1"/>
</dbReference>
<reference evidence="2 3" key="1">
    <citation type="submission" date="2020-01" db="EMBL/GenBank/DDBJ databases">
        <title>Genomic analysis of Aminipila sp. CBA3637.</title>
        <authorList>
            <person name="Kim Y.B."/>
            <person name="Roh S.W."/>
        </authorList>
    </citation>
    <scope>NUCLEOTIDE SEQUENCE [LARGE SCALE GENOMIC DNA]</scope>
    <source>
        <strain evidence="2 3">CBA3637</strain>
    </source>
</reference>
<dbReference type="Pfam" id="PF00753">
    <property type="entry name" value="Lactamase_B"/>
    <property type="match status" value="1"/>
</dbReference>
<dbReference type="Gene3D" id="3.60.15.10">
    <property type="entry name" value="Ribonuclease Z/Hydroxyacylglutathione hydrolase-like"/>
    <property type="match status" value="1"/>
</dbReference>
<accession>A0A6P1MBD7</accession>
<keyword evidence="2" id="KW-0378">Hydrolase</keyword>
<keyword evidence="3" id="KW-1185">Reference proteome</keyword>
<dbReference type="PANTHER" id="PTHR13754:SF13">
    <property type="entry name" value="METALLO-BETA-LACTAMASE SUPERFAMILY PROTEIN (AFU_ORTHOLOGUE AFUA_3G07630)"/>
    <property type="match status" value="1"/>
</dbReference>
<dbReference type="InterPro" id="IPR041712">
    <property type="entry name" value="DHPS-like_MBL-fold"/>
</dbReference>
<organism evidence="2 3">
    <name type="scientific">Aminipila terrae</name>
    <dbReference type="NCBI Taxonomy" id="2697030"/>
    <lineage>
        <taxon>Bacteria</taxon>
        <taxon>Bacillati</taxon>
        <taxon>Bacillota</taxon>
        <taxon>Clostridia</taxon>
        <taxon>Peptostreptococcales</taxon>
        <taxon>Anaerovoracaceae</taxon>
        <taxon>Aminipila</taxon>
    </lineage>
</organism>
<sequence length="286" mass="32265">MMKITFLSENKTYNPGCMAEHGLSLYIEAAGKTILFDTGASDIFAKNAEFLNIDLKRVEHTIISHGHYDHTEGLPFFCSVNSNADIYIHKDAFEQTYGSEHGVLDKEPCGILWDRNIKDDIMNRVTLTEGIFKISEDIVISGTIPNIKETKTTEKFYIKKVSQNGDIELQEDEMNHEQFLIIRDRNTEGVSRGIYVFSGCSHKGVIPVIRYAKQIFPGERMLGLIAGMHLYSVDQSVRWEVVNEILEENIEMVMPVHCTGINAICDLKQAMGDRCIVANAGDTYES</sequence>
<dbReference type="CDD" id="cd07713">
    <property type="entry name" value="DHPS-like_MBL-fold"/>
    <property type="match status" value="1"/>
</dbReference>
<gene>
    <name evidence="2" type="ORF">Ami3637_01455</name>
</gene>
<feature type="domain" description="Metallo-beta-lactamase" evidence="1">
    <location>
        <begin position="22"/>
        <end position="105"/>
    </location>
</feature>
<name>A0A6P1MBD7_9FIRM</name>